<name>A0ABT1SF68_9FIRM</name>
<dbReference type="PRINTS" id="PR00502">
    <property type="entry name" value="NUDIXFAMILY"/>
</dbReference>
<dbReference type="SUPFAM" id="SSF55811">
    <property type="entry name" value="Nudix"/>
    <property type="match status" value="1"/>
</dbReference>
<reference evidence="5 6" key="1">
    <citation type="submission" date="2022-06" db="EMBL/GenBank/DDBJ databases">
        <title>Isolation of gut microbiota from human fecal samples.</title>
        <authorList>
            <person name="Pamer E.G."/>
            <person name="Barat B."/>
            <person name="Waligurski E."/>
            <person name="Medina S."/>
            <person name="Paddock L."/>
            <person name="Mostad J."/>
        </authorList>
    </citation>
    <scope>NUCLEOTIDE SEQUENCE [LARGE SCALE GENOMIC DNA]</scope>
    <source>
        <strain evidence="5 6">DFI.7.95</strain>
    </source>
</reference>
<dbReference type="PROSITE" id="PS00893">
    <property type="entry name" value="NUDIX_BOX"/>
    <property type="match status" value="1"/>
</dbReference>
<dbReference type="InterPro" id="IPR015797">
    <property type="entry name" value="NUDIX_hydrolase-like_dom_sf"/>
</dbReference>
<dbReference type="InterPro" id="IPR020476">
    <property type="entry name" value="Nudix_hydrolase"/>
</dbReference>
<dbReference type="InterPro" id="IPR000086">
    <property type="entry name" value="NUDIX_hydrolase_dom"/>
</dbReference>
<dbReference type="Proteomes" id="UP001524478">
    <property type="component" value="Unassembled WGS sequence"/>
</dbReference>
<dbReference type="Gene3D" id="3.90.79.10">
    <property type="entry name" value="Nucleoside Triphosphate Pyrophosphohydrolase"/>
    <property type="match status" value="1"/>
</dbReference>
<dbReference type="EMBL" id="JANGAC010000018">
    <property type="protein sequence ID" value="MCQ4925131.1"/>
    <property type="molecule type" value="Genomic_DNA"/>
</dbReference>
<feature type="domain" description="Nudix hydrolase" evidence="4">
    <location>
        <begin position="1"/>
        <end position="137"/>
    </location>
</feature>
<gene>
    <name evidence="5" type="ORF">NE686_18660</name>
</gene>
<evidence type="ECO:0000259" key="4">
    <source>
        <dbReference type="PROSITE" id="PS51462"/>
    </source>
</evidence>
<evidence type="ECO:0000313" key="5">
    <source>
        <dbReference type="EMBL" id="MCQ4925131.1"/>
    </source>
</evidence>
<dbReference type="CDD" id="cd04699">
    <property type="entry name" value="NUDIX_MutT_Nudt1"/>
    <property type="match status" value="1"/>
</dbReference>
<organism evidence="5 6">
    <name type="scientific">Tissierella carlieri</name>
    <dbReference type="NCBI Taxonomy" id="689904"/>
    <lineage>
        <taxon>Bacteria</taxon>
        <taxon>Bacillati</taxon>
        <taxon>Bacillota</taxon>
        <taxon>Tissierellia</taxon>
        <taxon>Tissierellales</taxon>
        <taxon>Tissierellaceae</taxon>
        <taxon>Tissierella</taxon>
    </lineage>
</organism>
<comment type="similarity">
    <text evidence="1 3">Belongs to the Nudix hydrolase family.</text>
</comment>
<dbReference type="PROSITE" id="PS51462">
    <property type="entry name" value="NUDIX"/>
    <property type="match status" value="1"/>
</dbReference>
<dbReference type="Pfam" id="PF00293">
    <property type="entry name" value="NUDIX"/>
    <property type="match status" value="1"/>
</dbReference>
<protein>
    <submittedName>
        <fullName evidence="5">NUDIX domain-containing protein</fullName>
    </submittedName>
</protein>
<proteinExistence type="inferred from homology"/>
<accession>A0ABT1SF68</accession>
<dbReference type="PANTHER" id="PTHR43736:SF1">
    <property type="entry name" value="DIHYDRONEOPTERIN TRIPHOSPHATE DIPHOSPHATASE"/>
    <property type="match status" value="1"/>
</dbReference>
<keyword evidence="2 3" id="KW-0378">Hydrolase</keyword>
<dbReference type="RefSeq" id="WP_256312704.1">
    <property type="nucleotide sequence ID" value="NZ_JANGAC010000018.1"/>
</dbReference>
<keyword evidence="6" id="KW-1185">Reference proteome</keyword>
<sequence>MENTIVVIVKGIILYNDRVLIVKRNDNDEVGAGNWEFVGGNIEFGEELEQALGREVKEEVNLEITIDKILYSTTFKTNSTSQAIILVYKCYAKDDKVKLSEEHVNYKWVSEKELRDLVFIDILKDMDKYNVFPLIFDYKRNQ</sequence>
<evidence type="ECO:0000256" key="1">
    <source>
        <dbReference type="ARBA" id="ARBA00005582"/>
    </source>
</evidence>
<evidence type="ECO:0000256" key="2">
    <source>
        <dbReference type="ARBA" id="ARBA00022801"/>
    </source>
</evidence>
<dbReference type="InterPro" id="IPR020084">
    <property type="entry name" value="NUDIX_hydrolase_CS"/>
</dbReference>
<comment type="caution">
    <text evidence="5">The sequence shown here is derived from an EMBL/GenBank/DDBJ whole genome shotgun (WGS) entry which is preliminary data.</text>
</comment>
<evidence type="ECO:0000313" key="6">
    <source>
        <dbReference type="Proteomes" id="UP001524478"/>
    </source>
</evidence>
<dbReference type="PANTHER" id="PTHR43736">
    <property type="entry name" value="ADP-RIBOSE PYROPHOSPHATASE"/>
    <property type="match status" value="1"/>
</dbReference>
<evidence type="ECO:0000256" key="3">
    <source>
        <dbReference type="RuleBase" id="RU003476"/>
    </source>
</evidence>